<evidence type="ECO:0000313" key="2">
    <source>
        <dbReference type="Proteomes" id="UP001231649"/>
    </source>
</evidence>
<organism evidence="1 2">
    <name type="scientific">Mythimna loreyi</name>
    <dbReference type="NCBI Taxonomy" id="667449"/>
    <lineage>
        <taxon>Eukaryota</taxon>
        <taxon>Metazoa</taxon>
        <taxon>Ecdysozoa</taxon>
        <taxon>Arthropoda</taxon>
        <taxon>Hexapoda</taxon>
        <taxon>Insecta</taxon>
        <taxon>Pterygota</taxon>
        <taxon>Neoptera</taxon>
        <taxon>Endopterygota</taxon>
        <taxon>Lepidoptera</taxon>
        <taxon>Glossata</taxon>
        <taxon>Ditrysia</taxon>
        <taxon>Noctuoidea</taxon>
        <taxon>Noctuidae</taxon>
        <taxon>Noctuinae</taxon>
        <taxon>Hadenini</taxon>
        <taxon>Mythimna</taxon>
    </lineage>
</organism>
<comment type="caution">
    <text evidence="1">The sequence shown here is derived from an EMBL/GenBank/DDBJ whole genome shotgun (WGS) entry which is preliminary data.</text>
</comment>
<reference evidence="1" key="1">
    <citation type="submission" date="2023-03" db="EMBL/GenBank/DDBJ databases">
        <title>Chromosome-level genomes of two armyworms, Mythimna separata and Mythimna loreyi, provide insights into the biosynthesis and reception of sex pheromones.</title>
        <authorList>
            <person name="Zhao H."/>
        </authorList>
    </citation>
    <scope>NUCLEOTIDE SEQUENCE</scope>
    <source>
        <strain evidence="1">BeijingLab</strain>
    </source>
</reference>
<name>A0ACC2PZG7_9NEOP</name>
<evidence type="ECO:0000313" key="1">
    <source>
        <dbReference type="EMBL" id="KAJ8704802.1"/>
    </source>
</evidence>
<protein>
    <submittedName>
        <fullName evidence="1">Uncharacterized protein</fullName>
    </submittedName>
</protein>
<dbReference type="Proteomes" id="UP001231649">
    <property type="component" value="Chromosome 30"/>
</dbReference>
<keyword evidence="2" id="KW-1185">Reference proteome</keyword>
<dbReference type="EMBL" id="CM056806">
    <property type="protein sequence ID" value="KAJ8704802.1"/>
    <property type="molecule type" value="Genomic_DNA"/>
</dbReference>
<accession>A0ACC2PZG7</accession>
<proteinExistence type="predicted"/>
<sequence>MGANCALTCLLVLTVITIARGQTQYFDILQGLQQLFQPYQGNGFNTNQYDGATRTPAHKQTNKQETRKKTIEQRLSPVDRRTIKPPTNQFEYVFATTEKPSRKTTKTNSSPSNSRSFNNKNEYSNILFGEFYNPYEQTTKVHRKTTTTTETYNFNYPNRGTTQNVFGNSFNVARPVTENVFHRETFGSNTQPKPANLISNAGNFDFNSNFGNTNDRNKGNGNIQGTFNTNDNINFQRPTNNRNNNGFLNTDFDPGFAFGSNTGNGFNRPNNFGNAEVTFNTNDRVINNNNGFNTNTQRPASSFNTNTQRPASSFNNNNNWGTANGFNEGGFYYPSENPLLNHPGVVQANVNLNQPPITNRPVTSNQNFGNFDRPVTTTTFNGQTSGPESLIGPDEDDMTDYQKRRYVDKAERMCEYYRSLTVKKVVALPLLPSADGREFNVSDCTPVNVPLIIGGTEANIRDFPHMALVGWMKIQEPGYSWKCGGSLISDRYVLTAGHCAYQDKDANVESGLPHAVQLGSSFLDDPGALVVKISAVIKHPKYKMRRSYHDVALIKMVSKVRFSEVIRPACLGFPPPEGRSVIATGWGRTEYGGDHSYQLRSVSLSVWNMRECQNIWGTSLKLPNGVTPESHMCAGDTGKDTCQGDSGGPAQIQDGCLWRVVAVTSYGRSCGAPDTPALYAVIPHAFVAAQVFDDRS</sequence>
<gene>
    <name evidence="1" type="ORF">PYW08_012122</name>
</gene>